<dbReference type="EMBL" id="BARS01046181">
    <property type="protein sequence ID" value="GAG40465.1"/>
    <property type="molecule type" value="Genomic_DNA"/>
</dbReference>
<protein>
    <recommendedName>
        <fullName evidence="4">CNNM transmembrane domain-containing protein</fullName>
    </recommendedName>
</protein>
<name>X0XBM9_9ZZZZ</name>
<comment type="caution">
    <text evidence="5">The sequence shown here is derived from an EMBL/GenBank/DDBJ whole genome shotgun (WGS) entry which is preliminary data.</text>
</comment>
<dbReference type="Pfam" id="PF01595">
    <property type="entry name" value="CNNM"/>
    <property type="match status" value="1"/>
</dbReference>
<feature type="non-terminal residue" evidence="5">
    <location>
        <position position="141"/>
    </location>
</feature>
<dbReference type="PANTHER" id="PTHR22777:SF27">
    <property type="entry name" value="MAGNESIUM AND COBALT EFFLUX PROTEIN CORC"/>
    <property type="match status" value="1"/>
</dbReference>
<accession>X0XBM9</accession>
<organism evidence="5">
    <name type="scientific">marine sediment metagenome</name>
    <dbReference type="NCBI Taxonomy" id="412755"/>
    <lineage>
        <taxon>unclassified sequences</taxon>
        <taxon>metagenomes</taxon>
        <taxon>ecological metagenomes</taxon>
    </lineage>
</organism>
<evidence type="ECO:0000256" key="2">
    <source>
        <dbReference type="ARBA" id="ARBA00023122"/>
    </source>
</evidence>
<feature type="transmembrane region" description="Helical" evidence="3">
    <location>
        <begin position="65"/>
        <end position="87"/>
    </location>
</feature>
<dbReference type="AlphaFoldDB" id="X0XBM9"/>
<sequence length="141" mass="15645">MIAALDMVELGGWGALLAGMVLSFLYSGLETGTYAVNKIRLDLRAESGSRRASRLRATQRHPGRALTVLLVGNNFANYLASAGLLLVLTRRQWAHADGYSVAILTPLIFIFCELLPKNLFHRHSETLTYAFSGFLEFSRWA</sequence>
<feature type="transmembrane region" description="Helical" evidence="3">
    <location>
        <begin position="12"/>
        <end position="29"/>
    </location>
</feature>
<reference evidence="5" key="1">
    <citation type="journal article" date="2014" name="Front. Microbiol.">
        <title>High frequency of phylogenetically diverse reductive dehalogenase-homologous genes in deep subseafloor sedimentary metagenomes.</title>
        <authorList>
            <person name="Kawai M."/>
            <person name="Futagami T."/>
            <person name="Toyoda A."/>
            <person name="Takaki Y."/>
            <person name="Nishi S."/>
            <person name="Hori S."/>
            <person name="Arai W."/>
            <person name="Tsubouchi T."/>
            <person name="Morono Y."/>
            <person name="Uchiyama I."/>
            <person name="Ito T."/>
            <person name="Fujiyama A."/>
            <person name="Inagaki F."/>
            <person name="Takami H."/>
        </authorList>
    </citation>
    <scope>NUCLEOTIDE SEQUENCE</scope>
    <source>
        <strain evidence="5">Expedition CK06-06</strain>
    </source>
</reference>
<feature type="transmembrane region" description="Helical" evidence="3">
    <location>
        <begin position="99"/>
        <end position="116"/>
    </location>
</feature>
<keyword evidence="1" id="KW-0677">Repeat</keyword>
<keyword evidence="3" id="KW-0812">Transmembrane</keyword>
<proteinExistence type="predicted"/>
<dbReference type="InterPro" id="IPR002550">
    <property type="entry name" value="CNNM"/>
</dbReference>
<keyword evidence="3" id="KW-0472">Membrane</keyword>
<dbReference type="GO" id="GO:0005886">
    <property type="term" value="C:plasma membrane"/>
    <property type="evidence" value="ECO:0007669"/>
    <property type="project" value="TreeGrafter"/>
</dbReference>
<evidence type="ECO:0000256" key="3">
    <source>
        <dbReference type="SAM" id="Phobius"/>
    </source>
</evidence>
<dbReference type="PANTHER" id="PTHR22777">
    <property type="entry name" value="HEMOLYSIN-RELATED"/>
    <property type="match status" value="1"/>
</dbReference>
<keyword evidence="2" id="KW-0129">CBS domain</keyword>
<evidence type="ECO:0000259" key="4">
    <source>
        <dbReference type="PROSITE" id="PS51846"/>
    </source>
</evidence>
<keyword evidence="3" id="KW-1133">Transmembrane helix</keyword>
<evidence type="ECO:0000256" key="1">
    <source>
        <dbReference type="ARBA" id="ARBA00022737"/>
    </source>
</evidence>
<dbReference type="PROSITE" id="PS51846">
    <property type="entry name" value="CNNM"/>
    <property type="match status" value="1"/>
</dbReference>
<evidence type="ECO:0000313" key="5">
    <source>
        <dbReference type="EMBL" id="GAG40465.1"/>
    </source>
</evidence>
<feature type="domain" description="CNNM transmembrane" evidence="4">
    <location>
        <begin position="5"/>
        <end position="141"/>
    </location>
</feature>
<gene>
    <name evidence="5" type="ORF">S01H1_69538</name>
</gene>